<dbReference type="PANTHER" id="PTHR43386">
    <property type="entry name" value="OLIGOPEPTIDE TRANSPORT SYSTEM PERMEASE PROTEIN APPC"/>
    <property type="match status" value="1"/>
</dbReference>
<organism evidence="9 10">
    <name type="scientific">Nocardia vermiculata</name>
    <dbReference type="NCBI Taxonomy" id="257274"/>
    <lineage>
        <taxon>Bacteria</taxon>
        <taxon>Bacillati</taxon>
        <taxon>Actinomycetota</taxon>
        <taxon>Actinomycetes</taxon>
        <taxon>Mycobacteriales</taxon>
        <taxon>Nocardiaceae</taxon>
        <taxon>Nocardia</taxon>
    </lineage>
</organism>
<comment type="similarity">
    <text evidence="7">Belongs to the binding-protein-dependent transport system permease family.</text>
</comment>
<name>A0A846XUY6_9NOCA</name>
<comment type="subcellular location">
    <subcellularLocation>
        <location evidence="1 7">Cell membrane</location>
        <topology evidence="1 7">Multi-pass membrane protein</topology>
    </subcellularLocation>
</comment>
<keyword evidence="5 7" id="KW-1133">Transmembrane helix</keyword>
<comment type="caution">
    <text evidence="9">The sequence shown here is derived from an EMBL/GenBank/DDBJ whole genome shotgun (WGS) entry which is preliminary data.</text>
</comment>
<keyword evidence="6 7" id="KW-0472">Membrane</keyword>
<reference evidence="9 10" key="1">
    <citation type="submission" date="2020-04" db="EMBL/GenBank/DDBJ databases">
        <title>MicrobeNet Type strains.</title>
        <authorList>
            <person name="Nicholson A.C."/>
        </authorList>
    </citation>
    <scope>NUCLEOTIDE SEQUENCE [LARGE SCALE GENOMIC DNA]</scope>
    <source>
        <strain evidence="9 10">JCM 12354</strain>
    </source>
</reference>
<evidence type="ECO:0000256" key="4">
    <source>
        <dbReference type="ARBA" id="ARBA00022692"/>
    </source>
</evidence>
<keyword evidence="2 7" id="KW-0813">Transport</keyword>
<evidence type="ECO:0000256" key="2">
    <source>
        <dbReference type="ARBA" id="ARBA00022448"/>
    </source>
</evidence>
<dbReference type="EMBL" id="JAAXOP010000002">
    <property type="protein sequence ID" value="NKY49670.1"/>
    <property type="molecule type" value="Genomic_DNA"/>
</dbReference>
<evidence type="ECO:0000256" key="3">
    <source>
        <dbReference type="ARBA" id="ARBA00022475"/>
    </source>
</evidence>
<dbReference type="InterPro" id="IPR000515">
    <property type="entry name" value="MetI-like"/>
</dbReference>
<dbReference type="GO" id="GO:0055085">
    <property type="term" value="P:transmembrane transport"/>
    <property type="evidence" value="ECO:0007669"/>
    <property type="project" value="InterPro"/>
</dbReference>
<evidence type="ECO:0000256" key="7">
    <source>
        <dbReference type="RuleBase" id="RU363032"/>
    </source>
</evidence>
<evidence type="ECO:0000313" key="9">
    <source>
        <dbReference type="EMBL" id="NKY49670.1"/>
    </source>
</evidence>
<dbReference type="Gene3D" id="1.10.3720.10">
    <property type="entry name" value="MetI-like"/>
    <property type="match status" value="1"/>
</dbReference>
<dbReference type="Proteomes" id="UP000565711">
    <property type="component" value="Unassembled WGS sequence"/>
</dbReference>
<dbReference type="AlphaFoldDB" id="A0A846XUY6"/>
<keyword evidence="10" id="KW-1185">Reference proteome</keyword>
<dbReference type="InterPro" id="IPR035906">
    <property type="entry name" value="MetI-like_sf"/>
</dbReference>
<feature type="transmembrane region" description="Helical" evidence="7">
    <location>
        <begin position="92"/>
        <end position="115"/>
    </location>
</feature>
<feature type="transmembrane region" description="Helical" evidence="7">
    <location>
        <begin position="21"/>
        <end position="44"/>
    </location>
</feature>
<proteinExistence type="inferred from homology"/>
<dbReference type="RefSeq" id="WP_067867698.1">
    <property type="nucleotide sequence ID" value="NZ_JAAXOP010000002.1"/>
</dbReference>
<evidence type="ECO:0000313" key="10">
    <source>
        <dbReference type="Proteomes" id="UP000565711"/>
    </source>
</evidence>
<feature type="transmembrane region" description="Helical" evidence="7">
    <location>
        <begin position="255"/>
        <end position="277"/>
    </location>
</feature>
<keyword evidence="3" id="KW-1003">Cell membrane</keyword>
<keyword evidence="4 7" id="KW-0812">Transmembrane</keyword>
<feature type="domain" description="ABC transmembrane type-1" evidence="8">
    <location>
        <begin position="88"/>
        <end position="277"/>
    </location>
</feature>
<protein>
    <submittedName>
        <fullName evidence="9">ABC transporter permease</fullName>
    </submittedName>
</protein>
<dbReference type="InterPro" id="IPR050366">
    <property type="entry name" value="BP-dependent_transpt_permease"/>
</dbReference>
<sequence>MTNFVGPRVRDVTLRRFTARWPFPPVATVISSVVLVLVLVAAAAPALLTRSDPFAVAPADRLQAPGLSHPFGTDRLGRDVFTRVIYGTGASLTAALVAVAIAVISGGLIGVVAGYLGGRPDRVGMRIVDVLLAVPSLLLSMTVIAATGGGTLELGVAVGIAGVATAARVVRSRTLQLRSAPFVEAAAVSGWSRPVVVSRHIVPHLWPTAAAVASVEFGQAVLAVAALGFLGFGPPPPAPEWGSMVADGRAFLADAWWLTALPALVIMVVVLAAYRISRVIEGAHRARD</sequence>
<dbReference type="CDD" id="cd06261">
    <property type="entry name" value="TM_PBP2"/>
    <property type="match status" value="1"/>
</dbReference>
<evidence type="ECO:0000259" key="8">
    <source>
        <dbReference type="PROSITE" id="PS50928"/>
    </source>
</evidence>
<gene>
    <name evidence="9" type="ORF">HGA08_05505</name>
</gene>
<dbReference type="PROSITE" id="PS50928">
    <property type="entry name" value="ABC_TM1"/>
    <property type="match status" value="1"/>
</dbReference>
<dbReference type="GO" id="GO:0005886">
    <property type="term" value="C:plasma membrane"/>
    <property type="evidence" value="ECO:0007669"/>
    <property type="project" value="UniProtKB-SubCell"/>
</dbReference>
<evidence type="ECO:0000256" key="5">
    <source>
        <dbReference type="ARBA" id="ARBA00022989"/>
    </source>
</evidence>
<evidence type="ECO:0000256" key="1">
    <source>
        <dbReference type="ARBA" id="ARBA00004651"/>
    </source>
</evidence>
<feature type="transmembrane region" description="Helical" evidence="7">
    <location>
        <begin position="127"/>
        <end position="146"/>
    </location>
</feature>
<dbReference type="SUPFAM" id="SSF161098">
    <property type="entry name" value="MetI-like"/>
    <property type="match status" value="1"/>
</dbReference>
<evidence type="ECO:0000256" key="6">
    <source>
        <dbReference type="ARBA" id="ARBA00023136"/>
    </source>
</evidence>
<accession>A0A846XUY6</accession>
<dbReference type="PANTHER" id="PTHR43386:SF1">
    <property type="entry name" value="D,D-DIPEPTIDE TRANSPORT SYSTEM PERMEASE PROTEIN DDPC-RELATED"/>
    <property type="match status" value="1"/>
</dbReference>
<dbReference type="Pfam" id="PF00528">
    <property type="entry name" value="BPD_transp_1"/>
    <property type="match status" value="1"/>
</dbReference>